<dbReference type="InterPro" id="IPR009798">
    <property type="entry name" value="Wun1-like"/>
</dbReference>
<dbReference type="KEGG" id="atr:18423526"/>
<dbReference type="OMA" id="EGANVYW"/>
<dbReference type="InterPro" id="IPR032710">
    <property type="entry name" value="NTF2-like_dom_sf"/>
</dbReference>
<keyword evidence="2" id="KW-1185">Reference proteome</keyword>
<evidence type="ECO:0000313" key="2">
    <source>
        <dbReference type="Proteomes" id="UP000017836"/>
    </source>
</evidence>
<dbReference type="PANTHER" id="PTHR33703:SF16">
    <property type="entry name" value="OS05G0342100 PROTEIN"/>
    <property type="match status" value="1"/>
</dbReference>
<reference evidence="2" key="1">
    <citation type="journal article" date="2013" name="Science">
        <title>The Amborella genome and the evolution of flowering plants.</title>
        <authorList>
            <consortium name="Amborella Genome Project"/>
        </authorList>
    </citation>
    <scope>NUCLEOTIDE SEQUENCE [LARGE SCALE GENOMIC DNA]</scope>
</reference>
<name>W1NJG9_AMBTC</name>
<dbReference type="SUPFAM" id="SSF54427">
    <property type="entry name" value="NTF2-like"/>
    <property type="match status" value="1"/>
</dbReference>
<accession>W1NJG9</accession>
<dbReference type="EMBL" id="KI397474">
    <property type="protein sequence ID" value="ERM95606.1"/>
    <property type="molecule type" value="Genomic_DNA"/>
</dbReference>
<dbReference type="HOGENOM" id="CLU_081111_2_0_1"/>
<protein>
    <recommendedName>
        <fullName evidence="3">Wound-induced protein 1</fullName>
    </recommendedName>
</protein>
<gene>
    <name evidence="1" type="ORF">AMTR_s00023p00141210</name>
</gene>
<proteinExistence type="predicted"/>
<dbReference type="Proteomes" id="UP000017836">
    <property type="component" value="Unassembled WGS sequence"/>
</dbReference>
<sequence>MVALEGNPVLRAEEDANKATVMALYAALDGGDCSRVAEILAPDLEWWFHGPPHCQYMKHMLTGESIHHNFTFKPQSVRAIGSMILAEGWEGEHMYWVHVWSVVNGLITQVREYFNTWIIVRDLSPVVLKAQDGCEGLTLWRSEVEGRWEKSLPGLVLAI</sequence>
<dbReference type="AlphaFoldDB" id="W1NJG9"/>
<dbReference type="PANTHER" id="PTHR33703">
    <property type="entry name" value="OS07G0691300 PROTEIN"/>
    <property type="match status" value="1"/>
</dbReference>
<dbReference type="eggNOG" id="ENOG502RZX8">
    <property type="taxonomic scope" value="Eukaryota"/>
</dbReference>
<organism evidence="1 2">
    <name type="scientific">Amborella trichopoda</name>
    <dbReference type="NCBI Taxonomy" id="13333"/>
    <lineage>
        <taxon>Eukaryota</taxon>
        <taxon>Viridiplantae</taxon>
        <taxon>Streptophyta</taxon>
        <taxon>Embryophyta</taxon>
        <taxon>Tracheophyta</taxon>
        <taxon>Spermatophyta</taxon>
        <taxon>Magnoliopsida</taxon>
        <taxon>Amborellales</taxon>
        <taxon>Amborellaceae</taxon>
        <taxon>Amborella</taxon>
    </lineage>
</organism>
<dbReference type="Gramene" id="ERM95606">
    <property type="protein sequence ID" value="ERM95606"/>
    <property type="gene ID" value="AMTR_s00023p00141210"/>
</dbReference>
<dbReference type="Gene3D" id="3.10.450.50">
    <property type="match status" value="1"/>
</dbReference>
<dbReference type="OrthoDB" id="1922476at2759"/>
<dbReference type="Pfam" id="PF07107">
    <property type="entry name" value="WI12"/>
    <property type="match status" value="1"/>
</dbReference>
<evidence type="ECO:0008006" key="3">
    <source>
        <dbReference type="Google" id="ProtNLM"/>
    </source>
</evidence>
<evidence type="ECO:0000313" key="1">
    <source>
        <dbReference type="EMBL" id="ERM95606.1"/>
    </source>
</evidence>
<dbReference type="STRING" id="13333.W1NJG9"/>